<evidence type="ECO:0000256" key="1">
    <source>
        <dbReference type="ARBA" id="ARBA00022448"/>
    </source>
</evidence>
<accession>A0A9X3IVE7</accession>
<dbReference type="CDD" id="cd02956">
    <property type="entry name" value="ybbN"/>
    <property type="match status" value="1"/>
</dbReference>
<dbReference type="Gene3D" id="3.40.30.10">
    <property type="entry name" value="Glutaredoxin"/>
    <property type="match status" value="1"/>
</dbReference>
<feature type="domain" description="Thioredoxin" evidence="5">
    <location>
        <begin position="29"/>
        <end position="157"/>
    </location>
</feature>
<dbReference type="RefSeq" id="WP_267768246.1">
    <property type="nucleotide sequence ID" value="NZ_JAPNKE010000002.1"/>
</dbReference>
<dbReference type="InterPro" id="IPR013766">
    <property type="entry name" value="Thioredoxin_domain"/>
</dbReference>
<organism evidence="6 7">
    <name type="scientific">Nannocystis pusilla</name>
    <dbReference type="NCBI Taxonomy" id="889268"/>
    <lineage>
        <taxon>Bacteria</taxon>
        <taxon>Pseudomonadati</taxon>
        <taxon>Myxococcota</taxon>
        <taxon>Polyangia</taxon>
        <taxon>Nannocystales</taxon>
        <taxon>Nannocystaceae</taxon>
        <taxon>Nannocystis</taxon>
    </lineage>
</organism>
<dbReference type="InterPro" id="IPR017937">
    <property type="entry name" value="Thioredoxin_CS"/>
</dbReference>
<dbReference type="PROSITE" id="PS51352">
    <property type="entry name" value="THIOREDOXIN_2"/>
    <property type="match status" value="1"/>
</dbReference>
<evidence type="ECO:0000313" key="7">
    <source>
        <dbReference type="Proteomes" id="UP001150924"/>
    </source>
</evidence>
<evidence type="ECO:0000256" key="4">
    <source>
        <dbReference type="ARBA" id="ARBA00023284"/>
    </source>
</evidence>
<dbReference type="Proteomes" id="UP001150924">
    <property type="component" value="Unassembled WGS sequence"/>
</dbReference>
<keyword evidence="2" id="KW-0249">Electron transport</keyword>
<name>A0A9X3IVE7_9BACT</name>
<dbReference type="PANTHER" id="PTHR45663">
    <property type="entry name" value="GEO12009P1"/>
    <property type="match status" value="1"/>
</dbReference>
<dbReference type="PANTHER" id="PTHR45663:SF11">
    <property type="entry name" value="GEO12009P1"/>
    <property type="match status" value="1"/>
</dbReference>
<dbReference type="Pfam" id="PF00085">
    <property type="entry name" value="Thioredoxin"/>
    <property type="match status" value="1"/>
</dbReference>
<sequence>MTAPDSRRRPVISAALSEADLSALQARFAAAAGAAPVLASAPSPDLAGSPVIDVTDATFQAEVVERSLHVPVIVDLWAAWCGPCSVLSPSLEWLAGEANGAWVLAKLNADENPRIGQMLGLQSIPMVVVVKGGQPVGAFTGVPKEPAIREWLSGLLDASAA</sequence>
<evidence type="ECO:0000256" key="2">
    <source>
        <dbReference type="ARBA" id="ARBA00022982"/>
    </source>
</evidence>
<dbReference type="PROSITE" id="PS00194">
    <property type="entry name" value="THIOREDOXIN_1"/>
    <property type="match status" value="1"/>
</dbReference>
<dbReference type="SUPFAM" id="SSF52833">
    <property type="entry name" value="Thioredoxin-like"/>
    <property type="match status" value="1"/>
</dbReference>
<comment type="caution">
    <text evidence="6">The sequence shown here is derived from an EMBL/GenBank/DDBJ whole genome shotgun (WGS) entry which is preliminary data.</text>
</comment>
<keyword evidence="3" id="KW-1015">Disulfide bond</keyword>
<evidence type="ECO:0000259" key="5">
    <source>
        <dbReference type="PROSITE" id="PS51352"/>
    </source>
</evidence>
<gene>
    <name evidence="6" type="ORF">OV079_11590</name>
</gene>
<keyword evidence="1" id="KW-0813">Transport</keyword>
<dbReference type="AlphaFoldDB" id="A0A9X3IVE7"/>
<reference evidence="6" key="1">
    <citation type="submission" date="2022-11" db="EMBL/GenBank/DDBJ databases">
        <title>Minimal conservation of predation-associated metabolite biosynthetic gene clusters underscores biosynthetic potential of Myxococcota including descriptions for ten novel species: Archangium lansinium sp. nov., Myxococcus landrumus sp. nov., Nannocystis bai.</title>
        <authorList>
            <person name="Ahearne A."/>
            <person name="Stevens C."/>
            <person name="Phillips K."/>
        </authorList>
    </citation>
    <scope>NUCLEOTIDE SEQUENCE</scope>
    <source>
        <strain evidence="6">Na p29</strain>
    </source>
</reference>
<keyword evidence="4" id="KW-0676">Redox-active center</keyword>
<dbReference type="EMBL" id="JAPNKE010000002">
    <property type="protein sequence ID" value="MCY1006192.1"/>
    <property type="molecule type" value="Genomic_DNA"/>
</dbReference>
<proteinExistence type="predicted"/>
<dbReference type="GO" id="GO:0005737">
    <property type="term" value="C:cytoplasm"/>
    <property type="evidence" value="ECO:0007669"/>
    <property type="project" value="TreeGrafter"/>
</dbReference>
<dbReference type="InterPro" id="IPR036249">
    <property type="entry name" value="Thioredoxin-like_sf"/>
</dbReference>
<evidence type="ECO:0000313" key="6">
    <source>
        <dbReference type="EMBL" id="MCY1006192.1"/>
    </source>
</evidence>
<dbReference type="GO" id="GO:0015035">
    <property type="term" value="F:protein-disulfide reductase activity"/>
    <property type="evidence" value="ECO:0007669"/>
    <property type="project" value="TreeGrafter"/>
</dbReference>
<protein>
    <submittedName>
        <fullName evidence="6">Thioredoxin domain-containing protein</fullName>
    </submittedName>
</protein>
<evidence type="ECO:0000256" key="3">
    <source>
        <dbReference type="ARBA" id="ARBA00023157"/>
    </source>
</evidence>
<keyword evidence="7" id="KW-1185">Reference proteome</keyword>